<accession>A0A9Q3HNA1</accession>
<proteinExistence type="predicted"/>
<reference evidence="1" key="1">
    <citation type="submission" date="2021-03" db="EMBL/GenBank/DDBJ databases">
        <title>Draft genome sequence of rust myrtle Austropuccinia psidii MF-1, a brazilian biotype.</title>
        <authorList>
            <person name="Quecine M.C."/>
            <person name="Pachon D.M.R."/>
            <person name="Bonatelli M.L."/>
            <person name="Correr F.H."/>
            <person name="Franceschini L.M."/>
            <person name="Leite T.F."/>
            <person name="Margarido G.R.A."/>
            <person name="Almeida C.A."/>
            <person name="Ferrarezi J.A."/>
            <person name="Labate C.A."/>
        </authorList>
    </citation>
    <scope>NUCLEOTIDE SEQUENCE</scope>
    <source>
        <strain evidence="1">MF-1</strain>
    </source>
</reference>
<dbReference type="OrthoDB" id="2507294at2759"/>
<dbReference type="EMBL" id="AVOT02021531">
    <property type="protein sequence ID" value="MBW0510402.1"/>
    <property type="molecule type" value="Genomic_DNA"/>
</dbReference>
<dbReference type="Proteomes" id="UP000765509">
    <property type="component" value="Unassembled WGS sequence"/>
</dbReference>
<comment type="caution">
    <text evidence="1">The sequence shown here is derived from an EMBL/GenBank/DDBJ whole genome shotgun (WGS) entry which is preliminary data.</text>
</comment>
<keyword evidence="2" id="KW-1185">Reference proteome</keyword>
<evidence type="ECO:0000313" key="2">
    <source>
        <dbReference type="Proteomes" id="UP000765509"/>
    </source>
</evidence>
<gene>
    <name evidence="1" type="ORF">O181_050117</name>
</gene>
<dbReference type="AlphaFoldDB" id="A0A9Q3HNA1"/>
<protein>
    <submittedName>
        <fullName evidence="1">Uncharacterized protein</fullName>
    </submittedName>
</protein>
<evidence type="ECO:0000313" key="1">
    <source>
        <dbReference type="EMBL" id="MBW0510402.1"/>
    </source>
</evidence>
<name>A0A9Q3HNA1_9BASI</name>
<sequence>MGPTVVEEVPKLKEWPDFSGEGEYDNMELIGGIDIIEDQFELLERLVTERFNTLFTRSAHRWYNKTTEEFPAKDIVNILEVTNRTTIGSSRVNLKAIFNTPWNDHVEKNPQENSHDTKYKSSDGIRKCHIFQSTTHLANACPRKGTIYQIDIEKEPDSEKDDVMKE</sequence>
<organism evidence="1 2">
    <name type="scientific">Austropuccinia psidii MF-1</name>
    <dbReference type="NCBI Taxonomy" id="1389203"/>
    <lineage>
        <taxon>Eukaryota</taxon>
        <taxon>Fungi</taxon>
        <taxon>Dikarya</taxon>
        <taxon>Basidiomycota</taxon>
        <taxon>Pucciniomycotina</taxon>
        <taxon>Pucciniomycetes</taxon>
        <taxon>Pucciniales</taxon>
        <taxon>Sphaerophragmiaceae</taxon>
        <taxon>Austropuccinia</taxon>
    </lineage>
</organism>